<dbReference type="RefSeq" id="WP_118062451.1">
    <property type="nucleotide sequence ID" value="NZ_JAPZEC010000008.1"/>
</dbReference>
<evidence type="ECO:0000256" key="1">
    <source>
        <dbReference type="ARBA" id="ARBA00007274"/>
    </source>
</evidence>
<dbReference type="Pfam" id="PF00132">
    <property type="entry name" value="Hexapep"/>
    <property type="match status" value="1"/>
</dbReference>
<keyword evidence="3" id="KW-0677">Repeat</keyword>
<dbReference type="PROSITE" id="PS00101">
    <property type="entry name" value="HEXAPEP_TRANSFERASES"/>
    <property type="match status" value="1"/>
</dbReference>
<dbReference type="GO" id="GO:0008374">
    <property type="term" value="F:O-acyltransferase activity"/>
    <property type="evidence" value="ECO:0007669"/>
    <property type="project" value="TreeGrafter"/>
</dbReference>
<keyword evidence="4" id="KW-0012">Acyltransferase</keyword>
<keyword evidence="2" id="KW-0808">Transferase</keyword>
<comment type="caution">
    <text evidence="4">The sequence shown here is derived from an EMBL/GenBank/DDBJ whole genome shotgun (WGS) entry which is preliminary data.</text>
</comment>
<dbReference type="AlphaFoldDB" id="A0A9X3K9H5"/>
<dbReference type="CDD" id="cd04647">
    <property type="entry name" value="LbH_MAT_like"/>
    <property type="match status" value="1"/>
</dbReference>
<dbReference type="PANTHER" id="PTHR23416:SF23">
    <property type="entry name" value="ACETYLTRANSFERASE C18B11.09C-RELATED"/>
    <property type="match status" value="1"/>
</dbReference>
<reference evidence="4" key="1">
    <citation type="submission" date="2022-12" db="EMBL/GenBank/DDBJ databases">
        <title>Genome of R. gnavus strain RSHDN_123.</title>
        <authorList>
            <person name="Abdugheni R."/>
        </authorList>
    </citation>
    <scope>NUCLEOTIDE SEQUENCE</scope>
    <source>
        <strain evidence="4">RSHDN_123</strain>
    </source>
</reference>
<evidence type="ECO:0000256" key="3">
    <source>
        <dbReference type="ARBA" id="ARBA00022737"/>
    </source>
</evidence>
<dbReference type="GO" id="GO:0005829">
    <property type="term" value="C:cytosol"/>
    <property type="evidence" value="ECO:0007669"/>
    <property type="project" value="TreeGrafter"/>
</dbReference>
<dbReference type="Gene3D" id="2.160.10.10">
    <property type="entry name" value="Hexapeptide repeat proteins"/>
    <property type="match status" value="1"/>
</dbReference>
<dbReference type="InterPro" id="IPR001451">
    <property type="entry name" value="Hexapep"/>
</dbReference>
<dbReference type="InterPro" id="IPR051159">
    <property type="entry name" value="Hexapeptide_acetyltransf"/>
</dbReference>
<dbReference type="SUPFAM" id="SSF51161">
    <property type="entry name" value="Trimeric LpxA-like enzymes"/>
    <property type="match status" value="1"/>
</dbReference>
<dbReference type="InterPro" id="IPR011004">
    <property type="entry name" value="Trimer_LpxA-like_sf"/>
</dbReference>
<accession>A0A9X3K9H5</accession>
<dbReference type="Proteomes" id="UP001148455">
    <property type="component" value="Unassembled WGS sequence"/>
</dbReference>
<proteinExistence type="inferred from homology"/>
<evidence type="ECO:0000313" key="4">
    <source>
        <dbReference type="EMBL" id="MCZ7694238.1"/>
    </source>
</evidence>
<comment type="similarity">
    <text evidence="1">Belongs to the transferase hexapeptide repeat family.</text>
</comment>
<gene>
    <name evidence="4" type="ORF">O8D18_09325</name>
</gene>
<name>A0A9X3K9H5_MEDGN</name>
<dbReference type="PANTHER" id="PTHR23416">
    <property type="entry name" value="SIALIC ACID SYNTHASE-RELATED"/>
    <property type="match status" value="1"/>
</dbReference>
<dbReference type="EMBL" id="JAPZED010000008">
    <property type="protein sequence ID" value="MCZ7694238.1"/>
    <property type="molecule type" value="Genomic_DNA"/>
</dbReference>
<organism evidence="4 5">
    <name type="scientific">Mediterraneibacter gnavus</name>
    <name type="common">Ruminococcus gnavus</name>
    <dbReference type="NCBI Taxonomy" id="33038"/>
    <lineage>
        <taxon>Bacteria</taxon>
        <taxon>Bacillati</taxon>
        <taxon>Bacillota</taxon>
        <taxon>Clostridia</taxon>
        <taxon>Lachnospirales</taxon>
        <taxon>Lachnospiraceae</taxon>
        <taxon>Mediterraneibacter</taxon>
    </lineage>
</organism>
<sequence length="175" mass="19508">MIGFLRRLYLKRTLKRVKQVGINAFIHESTEIYAPELLEIGDYVHIQQGCKFFADGGGITIGEGTIFAHDIQVMARNHVYDDSELQSVPYDCRYKNKKVVIGNFCWIGARATILPGITIGDGAIVGAGSVVVHDVPKGAVVAGNPAKILKYRDINKFDKLVEEGKWYIKLKKEKV</sequence>
<dbReference type="InterPro" id="IPR018357">
    <property type="entry name" value="Hexapep_transf_CS"/>
</dbReference>
<evidence type="ECO:0000256" key="2">
    <source>
        <dbReference type="ARBA" id="ARBA00022679"/>
    </source>
</evidence>
<protein>
    <submittedName>
        <fullName evidence="4">Acyltransferase</fullName>
    </submittedName>
</protein>
<evidence type="ECO:0000313" key="5">
    <source>
        <dbReference type="Proteomes" id="UP001148455"/>
    </source>
</evidence>